<evidence type="ECO:0000256" key="2">
    <source>
        <dbReference type="ARBA" id="ARBA00022475"/>
    </source>
</evidence>
<feature type="transmembrane region" description="Helical" evidence="7">
    <location>
        <begin position="342"/>
        <end position="358"/>
    </location>
</feature>
<name>A0A840IBR1_9ACTN</name>
<feature type="transmembrane region" description="Helical" evidence="7">
    <location>
        <begin position="128"/>
        <end position="150"/>
    </location>
</feature>
<organism evidence="8 9">
    <name type="scientific">Conexibacter arvalis</name>
    <dbReference type="NCBI Taxonomy" id="912552"/>
    <lineage>
        <taxon>Bacteria</taxon>
        <taxon>Bacillati</taxon>
        <taxon>Actinomycetota</taxon>
        <taxon>Thermoleophilia</taxon>
        <taxon>Solirubrobacterales</taxon>
        <taxon>Conexibacteraceae</taxon>
        <taxon>Conexibacter</taxon>
    </lineage>
</organism>
<dbReference type="AlphaFoldDB" id="A0A840IBR1"/>
<gene>
    <name evidence="8" type="ORF">BDZ31_001915</name>
</gene>
<dbReference type="EMBL" id="JACHNU010000002">
    <property type="protein sequence ID" value="MBB4662329.1"/>
    <property type="molecule type" value="Genomic_DNA"/>
</dbReference>
<evidence type="ECO:0000313" key="8">
    <source>
        <dbReference type="EMBL" id="MBB4662329.1"/>
    </source>
</evidence>
<dbReference type="PANTHER" id="PTHR39087">
    <property type="entry name" value="UPF0104 MEMBRANE PROTEIN MJ1595"/>
    <property type="match status" value="1"/>
</dbReference>
<protein>
    <submittedName>
        <fullName evidence="8">Uncharacterized membrane protein YbhN (UPF0104 family)</fullName>
    </submittedName>
</protein>
<dbReference type="Proteomes" id="UP000585272">
    <property type="component" value="Unassembled WGS sequence"/>
</dbReference>
<feature type="transmembrane region" description="Helical" evidence="7">
    <location>
        <begin position="259"/>
        <end position="284"/>
    </location>
</feature>
<evidence type="ECO:0000256" key="3">
    <source>
        <dbReference type="ARBA" id="ARBA00022692"/>
    </source>
</evidence>
<proteinExistence type="predicted"/>
<evidence type="ECO:0000256" key="4">
    <source>
        <dbReference type="ARBA" id="ARBA00022989"/>
    </source>
</evidence>
<evidence type="ECO:0000313" key="9">
    <source>
        <dbReference type="Proteomes" id="UP000585272"/>
    </source>
</evidence>
<feature type="transmembrane region" description="Helical" evidence="7">
    <location>
        <begin position="171"/>
        <end position="191"/>
    </location>
</feature>
<dbReference type="PANTHER" id="PTHR39087:SF2">
    <property type="entry name" value="UPF0104 MEMBRANE PROTEIN MJ1595"/>
    <property type="match status" value="1"/>
</dbReference>
<dbReference type="RefSeq" id="WP_343075560.1">
    <property type="nucleotide sequence ID" value="NZ_JACHNU010000002.1"/>
</dbReference>
<feature type="region of interest" description="Disordered" evidence="6">
    <location>
        <begin position="1"/>
        <end position="30"/>
    </location>
</feature>
<feature type="transmembrane region" description="Helical" evidence="7">
    <location>
        <begin position="55"/>
        <end position="75"/>
    </location>
</feature>
<keyword evidence="4 7" id="KW-1133">Transmembrane helix</keyword>
<comment type="caution">
    <text evidence="8">The sequence shown here is derived from an EMBL/GenBank/DDBJ whole genome shotgun (WGS) entry which is preliminary data.</text>
</comment>
<feature type="transmembrane region" description="Helical" evidence="7">
    <location>
        <begin position="290"/>
        <end position="311"/>
    </location>
</feature>
<evidence type="ECO:0000256" key="1">
    <source>
        <dbReference type="ARBA" id="ARBA00004651"/>
    </source>
</evidence>
<feature type="transmembrane region" description="Helical" evidence="7">
    <location>
        <begin position="87"/>
        <end position="108"/>
    </location>
</feature>
<dbReference type="InterPro" id="IPR022791">
    <property type="entry name" value="L-PG_synthase/AglD"/>
</dbReference>
<feature type="compositionally biased region" description="Pro residues" evidence="6">
    <location>
        <begin position="1"/>
        <end position="11"/>
    </location>
</feature>
<keyword evidence="5 7" id="KW-0472">Membrane</keyword>
<feature type="transmembrane region" description="Helical" evidence="7">
    <location>
        <begin position="197"/>
        <end position="216"/>
    </location>
</feature>
<comment type="subcellular location">
    <subcellularLocation>
        <location evidence="1">Cell membrane</location>
        <topology evidence="1">Multi-pass membrane protein</topology>
    </subcellularLocation>
</comment>
<dbReference type="Pfam" id="PF03706">
    <property type="entry name" value="LPG_synthase_TM"/>
    <property type="match status" value="1"/>
</dbReference>
<sequence length="373" mass="38577">MSPPPPPPPPHEVAASTAGASGPAGGGLGRAGAATAERRALPAAFEPRTLLRRTLQVGILLLVLVLVALLAPGLGEVRRHLGAANPWWIAVAVVLELLSCLSYVLMFRPVFCRRMSWRHASRIGWSELGMGSIVPASGAAGLALGAWALIQDGMAPARVARRSVAFFLIKSSVNFVAVAVLGVVVALGLWGPELSPWLTLLPAGLSLLVIAAIVLLPRLGEGAPPPAGAGRLRRGVVAARRSVIVGTREAIEIVRSGDLYVIAGAIGYWLFDNAVLWAAFHAFGADVDPAVILLGYLIGQLGGLLPIPGGIGGIDGGLIGTLVVFGAPAAVTAAAVLTYRVILFWLPLLGGAVAFLSLRRHLARGRDELFASG</sequence>
<keyword evidence="2" id="KW-1003">Cell membrane</keyword>
<reference evidence="8 9" key="1">
    <citation type="submission" date="2020-08" db="EMBL/GenBank/DDBJ databases">
        <title>Genomic Encyclopedia of Archaeal and Bacterial Type Strains, Phase II (KMG-II): from individual species to whole genera.</title>
        <authorList>
            <person name="Goeker M."/>
        </authorList>
    </citation>
    <scope>NUCLEOTIDE SEQUENCE [LARGE SCALE GENOMIC DNA]</scope>
    <source>
        <strain evidence="8 9">DSM 23288</strain>
    </source>
</reference>
<evidence type="ECO:0000256" key="7">
    <source>
        <dbReference type="SAM" id="Phobius"/>
    </source>
</evidence>
<evidence type="ECO:0000256" key="6">
    <source>
        <dbReference type="SAM" id="MobiDB-lite"/>
    </source>
</evidence>
<dbReference type="NCBIfam" id="TIGR00374">
    <property type="entry name" value="flippase-like domain"/>
    <property type="match status" value="1"/>
</dbReference>
<keyword evidence="9" id="KW-1185">Reference proteome</keyword>
<feature type="transmembrane region" description="Helical" evidence="7">
    <location>
        <begin position="318"/>
        <end position="336"/>
    </location>
</feature>
<accession>A0A840IBR1</accession>
<keyword evidence="3 7" id="KW-0812">Transmembrane</keyword>
<dbReference type="GO" id="GO:0005886">
    <property type="term" value="C:plasma membrane"/>
    <property type="evidence" value="ECO:0007669"/>
    <property type="project" value="UniProtKB-SubCell"/>
</dbReference>
<evidence type="ECO:0000256" key="5">
    <source>
        <dbReference type="ARBA" id="ARBA00023136"/>
    </source>
</evidence>